<dbReference type="Proteomes" id="UP000309618">
    <property type="component" value="Unassembled WGS sequence"/>
</dbReference>
<name>A0A4S5CGN6_AERVE</name>
<proteinExistence type="predicted"/>
<dbReference type="RefSeq" id="WP_136502042.1">
    <property type="nucleotide sequence ID" value="NZ_SSUX01000011.1"/>
</dbReference>
<organism evidence="1 2">
    <name type="scientific">Aeromonas veronii</name>
    <dbReference type="NCBI Taxonomy" id="654"/>
    <lineage>
        <taxon>Bacteria</taxon>
        <taxon>Pseudomonadati</taxon>
        <taxon>Pseudomonadota</taxon>
        <taxon>Gammaproteobacteria</taxon>
        <taxon>Aeromonadales</taxon>
        <taxon>Aeromonadaceae</taxon>
        <taxon>Aeromonas</taxon>
    </lineage>
</organism>
<protein>
    <submittedName>
        <fullName evidence="1">Uncharacterized protein</fullName>
    </submittedName>
</protein>
<dbReference type="EMBL" id="SSUX01000011">
    <property type="protein sequence ID" value="THJ43603.1"/>
    <property type="molecule type" value="Genomic_DNA"/>
</dbReference>
<evidence type="ECO:0000313" key="2">
    <source>
        <dbReference type="Proteomes" id="UP000309618"/>
    </source>
</evidence>
<comment type="caution">
    <text evidence="1">The sequence shown here is derived from an EMBL/GenBank/DDBJ whole genome shotgun (WGS) entry which is preliminary data.</text>
</comment>
<dbReference type="AlphaFoldDB" id="A0A4S5CGN6"/>
<gene>
    <name evidence="1" type="ORF">E8Q35_14955</name>
</gene>
<reference evidence="1 2" key="1">
    <citation type="submission" date="2019-04" db="EMBL/GenBank/DDBJ databases">
        <title>Comparative genomics of Aeromonas veronii strains pathogenic to fish.</title>
        <authorList>
            <person name="Cascarano M.C."/>
            <person name="Smyrli M."/>
            <person name="Katharios P."/>
        </authorList>
    </citation>
    <scope>NUCLEOTIDE SEQUENCE [LARGE SCALE GENOMIC DNA]</scope>
    <source>
        <strain evidence="1 2">XU1</strain>
    </source>
</reference>
<accession>A0A4S5CGN6</accession>
<sequence>MSDKKLPVLQVPLSELVTLPASNVAIDLDDTIDRNSQTLLATSFTELDHANQTHMPFYNLHSLSQAIGTDMRPLKEVLANADEDERRWKNNEPYLRQDVTVEFLLERLEQPRDTSQQALTKSTIDTVNKVAPLSYTDIVNKISNPSDGL</sequence>
<evidence type="ECO:0000313" key="1">
    <source>
        <dbReference type="EMBL" id="THJ43603.1"/>
    </source>
</evidence>